<evidence type="ECO:0000256" key="2">
    <source>
        <dbReference type="ARBA" id="ARBA00017562"/>
    </source>
</evidence>
<keyword evidence="4" id="KW-0275">Fatty acid biosynthesis</keyword>
<keyword evidence="4" id="KW-0444">Lipid biosynthesis</keyword>
<proteinExistence type="predicted"/>
<dbReference type="Proteomes" id="UP000257045">
    <property type="component" value="Unassembled WGS sequence"/>
</dbReference>
<evidence type="ECO:0000313" key="6">
    <source>
        <dbReference type="EMBL" id="RDU72033.1"/>
    </source>
</evidence>
<dbReference type="GO" id="GO:0006633">
    <property type="term" value="P:fatty acid biosynthetic process"/>
    <property type="evidence" value="ECO:0007669"/>
    <property type="project" value="UniProtKB-UniPathway"/>
</dbReference>
<dbReference type="InterPro" id="IPR000089">
    <property type="entry name" value="Biotin_lipoyl"/>
</dbReference>
<dbReference type="EMBL" id="NXLV01000001">
    <property type="protein sequence ID" value="RDU72033.1"/>
    <property type="molecule type" value="Genomic_DNA"/>
</dbReference>
<dbReference type="SUPFAM" id="SSF51230">
    <property type="entry name" value="Single hybrid motif"/>
    <property type="match status" value="1"/>
</dbReference>
<evidence type="ECO:0000313" key="7">
    <source>
        <dbReference type="Proteomes" id="UP000257045"/>
    </source>
</evidence>
<dbReference type="InterPro" id="IPR011053">
    <property type="entry name" value="Single_hybrid_motif"/>
</dbReference>
<dbReference type="InterPro" id="IPR050709">
    <property type="entry name" value="Biotin_Carboxyl_Carrier/Decarb"/>
</dbReference>
<dbReference type="GO" id="GO:0009317">
    <property type="term" value="C:acetyl-CoA carboxylase complex"/>
    <property type="evidence" value="ECO:0007669"/>
    <property type="project" value="InterPro"/>
</dbReference>
<dbReference type="PANTHER" id="PTHR45266">
    <property type="entry name" value="OXALOACETATE DECARBOXYLASE ALPHA CHAIN"/>
    <property type="match status" value="1"/>
</dbReference>
<dbReference type="Gene3D" id="2.40.50.100">
    <property type="match status" value="1"/>
</dbReference>
<evidence type="ECO:0000259" key="5">
    <source>
        <dbReference type="PROSITE" id="PS50968"/>
    </source>
</evidence>
<dbReference type="CDD" id="cd06850">
    <property type="entry name" value="biotinyl_domain"/>
    <property type="match status" value="1"/>
</dbReference>
<dbReference type="GO" id="GO:0003989">
    <property type="term" value="F:acetyl-CoA carboxylase activity"/>
    <property type="evidence" value="ECO:0007669"/>
    <property type="project" value="InterPro"/>
</dbReference>
<keyword evidence="4" id="KW-0276">Fatty acid metabolism</keyword>
<dbReference type="AlphaFoldDB" id="A0A3D8J3N6"/>
<sequence length="152" mass="16599">MNFKEVEKLIDIFSKNSISSIFLKEGDFEIHLEKNAPASQVQIPQVQNVAPAMPSVSVVAEAPSTTPALSTQEGEFIKSPMVGTFYRCPSPNASPYVNVGDKIKKGQIIGIVEAMKIMNEIEAEFDCKVVEIVANDAQPVEFGSNLIKVEKI</sequence>
<comment type="caution">
    <text evidence="6">The sequence shown here is derived from an EMBL/GenBank/DDBJ whole genome shotgun (WGS) entry which is preliminary data.</text>
</comment>
<organism evidence="6 7">
    <name type="scientific">Helicobacter brantae</name>
    <dbReference type="NCBI Taxonomy" id="375927"/>
    <lineage>
        <taxon>Bacteria</taxon>
        <taxon>Pseudomonadati</taxon>
        <taxon>Campylobacterota</taxon>
        <taxon>Epsilonproteobacteria</taxon>
        <taxon>Campylobacterales</taxon>
        <taxon>Helicobacteraceae</taxon>
        <taxon>Helicobacter</taxon>
    </lineage>
</organism>
<dbReference type="PANTHER" id="PTHR45266:SF3">
    <property type="entry name" value="OXALOACETATE DECARBOXYLASE ALPHA CHAIN"/>
    <property type="match status" value="1"/>
</dbReference>
<dbReference type="Pfam" id="PF00364">
    <property type="entry name" value="Biotin_lipoyl"/>
    <property type="match status" value="1"/>
</dbReference>
<name>A0A3D8J3N6_9HELI</name>
<comment type="pathway">
    <text evidence="4">Lipid metabolism; fatty acid biosynthesis.</text>
</comment>
<feature type="domain" description="Lipoyl-binding" evidence="5">
    <location>
        <begin position="74"/>
        <end position="150"/>
    </location>
</feature>
<evidence type="ECO:0000256" key="4">
    <source>
        <dbReference type="RuleBase" id="RU364072"/>
    </source>
</evidence>
<dbReference type="UniPathway" id="UPA00094"/>
<accession>A0A3D8J3N6</accession>
<evidence type="ECO:0000256" key="1">
    <source>
        <dbReference type="ARBA" id="ARBA00003761"/>
    </source>
</evidence>
<dbReference type="NCBIfam" id="TIGR00531">
    <property type="entry name" value="BCCP"/>
    <property type="match status" value="1"/>
</dbReference>
<dbReference type="PRINTS" id="PR01071">
    <property type="entry name" value="ACOABIOTINCC"/>
</dbReference>
<dbReference type="InterPro" id="IPR001249">
    <property type="entry name" value="AcCoA_biotinCC"/>
</dbReference>
<dbReference type="PROSITE" id="PS50968">
    <property type="entry name" value="BIOTINYL_LIPOYL"/>
    <property type="match status" value="1"/>
</dbReference>
<reference evidence="6 7" key="1">
    <citation type="submission" date="2018-04" db="EMBL/GenBank/DDBJ databases">
        <title>Novel Campyloabacter and Helicobacter Species and Strains.</title>
        <authorList>
            <person name="Mannion A.J."/>
            <person name="Shen Z."/>
            <person name="Fox J.G."/>
        </authorList>
    </citation>
    <scope>NUCLEOTIDE SEQUENCE [LARGE SCALE GENOMIC DNA]</scope>
    <source>
        <strain evidence="6 7">MIT 04-9366</strain>
    </source>
</reference>
<protein>
    <recommendedName>
        <fullName evidence="2 4">Biotin carboxyl carrier protein of acetyl-CoA carboxylase</fullName>
    </recommendedName>
</protein>
<dbReference type="RefSeq" id="WP_115568664.1">
    <property type="nucleotide sequence ID" value="NZ_NXLV01000001.1"/>
</dbReference>
<dbReference type="OrthoDB" id="9811735at2"/>
<keyword evidence="7" id="KW-1185">Reference proteome</keyword>
<keyword evidence="3 4" id="KW-0092">Biotin</keyword>
<gene>
    <name evidence="6" type="primary">accB</name>
    <name evidence="6" type="ORF">CQA58_00020</name>
</gene>
<evidence type="ECO:0000256" key="3">
    <source>
        <dbReference type="ARBA" id="ARBA00023267"/>
    </source>
</evidence>
<comment type="function">
    <text evidence="1 4">This protein is a component of the acetyl coenzyme A carboxylase complex; first, biotin carboxylase catalyzes the carboxylation of the carrier protein and then the transcarboxylase transfers the carboxyl group to form malonyl-CoA.</text>
</comment>
<keyword evidence="4" id="KW-0443">Lipid metabolism</keyword>